<organism evidence="1 2">
    <name type="scientific">Saprospira grandis (strain Lewin)</name>
    <dbReference type="NCBI Taxonomy" id="984262"/>
    <lineage>
        <taxon>Bacteria</taxon>
        <taxon>Pseudomonadati</taxon>
        <taxon>Bacteroidota</taxon>
        <taxon>Saprospiria</taxon>
        <taxon>Saprospirales</taxon>
        <taxon>Saprospiraceae</taxon>
        <taxon>Saprospira</taxon>
    </lineage>
</organism>
<protein>
    <submittedName>
        <fullName evidence="1">Uncharacterized protein</fullName>
    </submittedName>
</protein>
<dbReference type="AlphaFoldDB" id="H6L6S7"/>
<name>H6L6S7_SAPGL</name>
<dbReference type="KEGG" id="sgn:SGRA_2595"/>
<accession>H6L6S7</accession>
<dbReference type="HOGENOM" id="CLU_2994139_0_0_10"/>
<dbReference type="Proteomes" id="UP000007519">
    <property type="component" value="Chromosome"/>
</dbReference>
<evidence type="ECO:0000313" key="2">
    <source>
        <dbReference type="Proteomes" id="UP000007519"/>
    </source>
</evidence>
<keyword evidence="2" id="KW-1185">Reference proteome</keyword>
<sequence>MLLLFWGCPALRSGRAIAQLAGLLGPARAAPARSAAFGGPATAPQPAGLRPCRMDI</sequence>
<gene>
    <name evidence="1" type="ordered locus">SGRA_2595</name>
</gene>
<proteinExistence type="predicted"/>
<reference evidence="1 2" key="1">
    <citation type="journal article" date="2012" name="Stand. Genomic Sci.">
        <title>Complete genome sequencing and analysis of Saprospira grandis str. Lewin, a predatory marine bacterium.</title>
        <authorList>
            <person name="Saw J.H."/>
            <person name="Yuryev A."/>
            <person name="Kanbe M."/>
            <person name="Hou S."/>
            <person name="Young A.G."/>
            <person name="Aizawa S."/>
            <person name="Alam M."/>
        </authorList>
    </citation>
    <scope>NUCLEOTIDE SEQUENCE [LARGE SCALE GENOMIC DNA]</scope>
    <source>
        <strain evidence="1 2">Lewin</strain>
    </source>
</reference>
<evidence type="ECO:0000313" key="1">
    <source>
        <dbReference type="EMBL" id="AFC25323.1"/>
    </source>
</evidence>
<dbReference type="EMBL" id="CP002831">
    <property type="protein sequence ID" value="AFC25323.1"/>
    <property type="molecule type" value="Genomic_DNA"/>
</dbReference>
<dbReference type="STRING" id="984262.SGRA_2595"/>